<gene>
    <name evidence="2" type="ORF">AGRA3207_007779</name>
</gene>
<keyword evidence="3" id="KW-1185">Reference proteome</keyword>
<feature type="transmembrane region" description="Helical" evidence="1">
    <location>
        <begin position="282"/>
        <end position="300"/>
    </location>
</feature>
<feature type="transmembrane region" description="Helical" evidence="1">
    <location>
        <begin position="642"/>
        <end position="659"/>
    </location>
</feature>
<feature type="transmembrane region" description="Helical" evidence="1">
    <location>
        <begin position="618"/>
        <end position="636"/>
    </location>
</feature>
<feature type="transmembrane region" description="Helical" evidence="1">
    <location>
        <begin position="472"/>
        <end position="490"/>
    </location>
</feature>
<evidence type="ECO:0000256" key="1">
    <source>
        <dbReference type="SAM" id="Phobius"/>
    </source>
</evidence>
<feature type="transmembrane region" description="Helical" evidence="1">
    <location>
        <begin position="361"/>
        <end position="382"/>
    </location>
</feature>
<feature type="transmembrane region" description="Helical" evidence="1">
    <location>
        <begin position="497"/>
        <end position="516"/>
    </location>
</feature>
<organism evidence="2 3">
    <name type="scientific">Actinomadura graeca</name>
    <dbReference type="NCBI Taxonomy" id="2750812"/>
    <lineage>
        <taxon>Bacteria</taxon>
        <taxon>Bacillati</taxon>
        <taxon>Actinomycetota</taxon>
        <taxon>Actinomycetes</taxon>
        <taxon>Streptosporangiales</taxon>
        <taxon>Thermomonosporaceae</taxon>
        <taxon>Actinomadura</taxon>
    </lineage>
</organism>
<feature type="transmembrane region" description="Helical" evidence="1">
    <location>
        <begin position="307"/>
        <end position="324"/>
    </location>
</feature>
<feature type="transmembrane region" description="Helical" evidence="1">
    <location>
        <begin position="234"/>
        <end position="249"/>
    </location>
</feature>
<reference evidence="2" key="1">
    <citation type="submission" date="2020-07" db="EMBL/GenBank/DDBJ databases">
        <authorList>
            <person name="Tarantini F.S."/>
            <person name="Hong K.W."/>
            <person name="Chan K.G."/>
        </authorList>
    </citation>
    <scope>NUCLEOTIDE SEQUENCE</scope>
    <source>
        <strain evidence="2">32-07</strain>
    </source>
</reference>
<evidence type="ECO:0000313" key="2">
    <source>
        <dbReference type="EMBL" id="QXJ26164.1"/>
    </source>
</evidence>
<keyword evidence="1" id="KW-0812">Transmembrane</keyword>
<feature type="transmembrane region" description="Helical" evidence="1">
    <location>
        <begin position="719"/>
        <end position="736"/>
    </location>
</feature>
<feature type="transmembrane region" description="Helical" evidence="1">
    <location>
        <begin position="748"/>
        <end position="766"/>
    </location>
</feature>
<feature type="transmembrane region" description="Helical" evidence="1">
    <location>
        <begin position="402"/>
        <end position="423"/>
    </location>
</feature>
<protein>
    <recommendedName>
        <fullName evidence="4">Integral membrane protein</fullName>
    </recommendedName>
</protein>
<feature type="transmembrane region" description="Helical" evidence="1">
    <location>
        <begin position="444"/>
        <end position="466"/>
    </location>
</feature>
<feature type="transmembrane region" description="Helical" evidence="1">
    <location>
        <begin position="122"/>
        <end position="142"/>
    </location>
</feature>
<keyword evidence="1" id="KW-1133">Transmembrane helix</keyword>
<name>A0ABX8R6V9_9ACTN</name>
<accession>A0ABX8R6V9</accession>
<feature type="transmembrane region" description="Helical" evidence="1">
    <location>
        <begin position="522"/>
        <end position="540"/>
    </location>
</feature>
<feature type="transmembrane region" description="Helical" evidence="1">
    <location>
        <begin position="330"/>
        <end position="349"/>
    </location>
</feature>
<feature type="transmembrane region" description="Helical" evidence="1">
    <location>
        <begin position="547"/>
        <end position="565"/>
    </location>
</feature>
<dbReference type="Proteomes" id="UP001049518">
    <property type="component" value="Chromosome"/>
</dbReference>
<keyword evidence="1" id="KW-0472">Membrane</keyword>
<feature type="transmembrane region" description="Helical" evidence="1">
    <location>
        <begin position="585"/>
        <end position="611"/>
    </location>
</feature>
<dbReference type="EMBL" id="CP059572">
    <property type="protein sequence ID" value="QXJ26164.1"/>
    <property type="molecule type" value="Genomic_DNA"/>
</dbReference>
<dbReference type="InterPro" id="IPR058062">
    <property type="entry name" value="SCO7613_C"/>
</dbReference>
<evidence type="ECO:0008006" key="4">
    <source>
        <dbReference type="Google" id="ProtNLM"/>
    </source>
</evidence>
<sequence>MRITCPGCRTPLPPPRHVSCPVCGLGLAGPVAAELWAVDGHLARLGRRRRELLAMLYASPPPGPAGPRPAPASAPAPGAAAARHIDASRSTVRNTLLGVGGTLLGIAAVVFTVLSWSTLGAVPRALVLLALTGVALGAAWMLAKRALAATAETLAFIGLLLVLLQVYAAYANGLLGLDGVGGRRYAAAASLAVAAVWALYDRVAPLRLTRPTAVVLAQFPLPLAAVAADATPEAMALVLLVLSLADLGARRLERGTATVTGLIAGAAGTLTASWPAAASVPVAPAGAALLLAAALVALAWAFRVHPVLAVVTGLAGSAALTAVLPLPLRWTAAGCALSAVAVAAAAWPLRGRLRHGAWTGAAIALAASVAWVAPGAFAAALFPGRYLDARWAGVGSPDLMDWILPATPVVLALLAAVLVAAGARAAAPPAALLAVLTAAVATQAPYPAALALGVASAAALAAWAALDRPVRLSAGAAAVAASLWAAAYSLAAEDATIAVLGALALAAAGCAVAFPVLRDGAAAAAVLFLGGLGAAVPLAAGLPARHAAFAVLAAAGCGILATWAVRAGTGPAMETAPWPVAAAGVAMTAGHAAPLSLALAVTGVLAAAVALRPGRRPAAWAASALLLAAWWVRLGASEVTVPEVYTAPVSAALLALGLVRRARGTARSSWADFGPALASTLVPSLLAAWADATGPRPLLLAAAALAITLAGARARLQAPLVLGGAVLVLAAARRLAPYAADALGSVPGWIPIACLGLLTLLAGATYEQRMRDLRRLRAALGRLT</sequence>
<proteinExistence type="predicted"/>
<feature type="transmembrane region" description="Helical" evidence="1">
    <location>
        <begin position="256"/>
        <end position="276"/>
    </location>
</feature>
<evidence type="ECO:0000313" key="3">
    <source>
        <dbReference type="Proteomes" id="UP001049518"/>
    </source>
</evidence>
<dbReference type="RefSeq" id="WP_231332396.1">
    <property type="nucleotide sequence ID" value="NZ_CP059572.1"/>
</dbReference>
<feature type="transmembrane region" description="Helical" evidence="1">
    <location>
        <begin position="154"/>
        <end position="170"/>
    </location>
</feature>
<feature type="transmembrane region" description="Helical" evidence="1">
    <location>
        <begin position="96"/>
        <end position="116"/>
    </location>
</feature>
<dbReference type="NCBIfam" id="NF047321">
    <property type="entry name" value="SCO7613_CTERM"/>
    <property type="match status" value="1"/>
</dbReference>